<feature type="domain" description="HMA" evidence="12">
    <location>
        <begin position="21"/>
        <end position="86"/>
    </location>
</feature>
<protein>
    <submittedName>
        <fullName evidence="13">Outer membrane receptor for ferrienterochelin and colicins</fullName>
    </submittedName>
</protein>
<sequence>MYKKLIYIFLLLISVGLSAQEKTETLKVKGNCDMCKERIEKAVKELPSAKGNYDLESNTLTVTFDSKSTSLDAIAKNIAKVGHDNDLYSAEKSVYENLPGCCLYTRDDSSDEVHSEMNSTLKTETIKVRGNCGSCKKRIENAIKTFPSASGNWDIITKVLTLTYDSTQTSKDAIMKKIAEVGHDNELYTAQTSTYDALPGCCLYDREVDWENVENSEGTHVMEGGNQHNQTSNDGHDNSSHDGHNHDDEAVDLTTATITGNKAAHGFDKNAVGLMENISDKELLKAACCNLSESFETNATVDVSYANAVSGTKQLKMLGLDQKYILLTKELLPEIRGISSAYGMNFIPGRWIQGIQLAKGGGSVTNGYEAIAGHINTELYKSHDKAKTSINFFGDINTRFEGNFVHNDAIDDHWTQSILLHANATTDRQDHNDDGFMDQPIGRNINVSYLLNYSDAGHSGLMTHFGVNYVNDHRLGGQTAFREDADKGTTNAYGIGIDIQRFQVWNKSGYVFEGKPYQSIGWMNQFNYNEQKSYFGLRTYDASQRTFYSNLIFESIFSNTAHKYKTGLSFLYDQYDELYNLINFKRNETVPGAFFEYTYTGDKLTVVGGARLDLHNLAGTQFTPRLNVKYDITPKTILRASAGRGFRTANIFAESQAYLASNRQIVINENGGDIYGLEPEIAWNYGISLQQEFKFFGRKSTVVADLFRTDFQNQVVLDLDDSPQTILFYNLDGDSYANSLQIQWDFQPIKRLEARLAYKFYDTQTDYISGKNELPFTSQHRGFLNLAYSTLRKTNGSLWNFDTTLQWVGKQRLPSTASNPHEFHTPDYGESYFLLNAQISRNFNKVLRLYVGAENLLSYTQHHAIIDAQNPFSNYFDGGMVYAPIMPANFYIGIDIDF</sequence>
<feature type="compositionally biased region" description="Basic and acidic residues" evidence="10">
    <location>
        <begin position="234"/>
        <end position="248"/>
    </location>
</feature>
<dbReference type="EMBL" id="FWXS01000003">
    <property type="protein sequence ID" value="SMC48911.1"/>
    <property type="molecule type" value="Genomic_DNA"/>
</dbReference>
<evidence type="ECO:0000256" key="1">
    <source>
        <dbReference type="ARBA" id="ARBA00004571"/>
    </source>
</evidence>
<dbReference type="PANTHER" id="PTHR30069">
    <property type="entry name" value="TONB-DEPENDENT OUTER MEMBRANE RECEPTOR"/>
    <property type="match status" value="1"/>
</dbReference>
<evidence type="ECO:0000313" key="13">
    <source>
        <dbReference type="EMBL" id="SMC48911.1"/>
    </source>
</evidence>
<dbReference type="AlphaFoldDB" id="A0A1W1ZLK5"/>
<evidence type="ECO:0000256" key="7">
    <source>
        <dbReference type="ARBA" id="ARBA00023136"/>
    </source>
</evidence>
<dbReference type="InterPro" id="IPR037066">
    <property type="entry name" value="Plug_dom_sf"/>
</dbReference>
<evidence type="ECO:0000256" key="2">
    <source>
        <dbReference type="ARBA" id="ARBA00022448"/>
    </source>
</evidence>
<proteinExistence type="predicted"/>
<dbReference type="GO" id="GO:0015344">
    <property type="term" value="F:siderophore uptake transmembrane transporter activity"/>
    <property type="evidence" value="ECO:0007669"/>
    <property type="project" value="TreeGrafter"/>
</dbReference>
<dbReference type="Gene3D" id="2.40.170.20">
    <property type="entry name" value="TonB-dependent receptor, beta-barrel domain"/>
    <property type="match status" value="1"/>
</dbReference>
<dbReference type="OrthoDB" id="1109239at2"/>
<dbReference type="Gene3D" id="3.30.70.100">
    <property type="match status" value="2"/>
</dbReference>
<dbReference type="GO" id="GO:0009279">
    <property type="term" value="C:cell outer membrane"/>
    <property type="evidence" value="ECO:0007669"/>
    <property type="project" value="UniProtKB-SubCell"/>
</dbReference>
<keyword evidence="8 13" id="KW-0675">Receptor</keyword>
<dbReference type="Proteomes" id="UP000192393">
    <property type="component" value="Unassembled WGS sequence"/>
</dbReference>
<dbReference type="RefSeq" id="WP_084016628.1">
    <property type="nucleotide sequence ID" value="NZ_FWXS01000003.1"/>
</dbReference>
<comment type="subcellular location">
    <subcellularLocation>
        <location evidence="1">Cell outer membrane</location>
        <topology evidence="1">Multi-pass membrane protein</topology>
    </subcellularLocation>
</comment>
<keyword evidence="4" id="KW-0812">Transmembrane</keyword>
<evidence type="ECO:0000256" key="4">
    <source>
        <dbReference type="ARBA" id="ARBA00022692"/>
    </source>
</evidence>
<dbReference type="GO" id="GO:0046872">
    <property type="term" value="F:metal ion binding"/>
    <property type="evidence" value="ECO:0007669"/>
    <property type="project" value="InterPro"/>
</dbReference>
<feature type="signal peptide" evidence="11">
    <location>
        <begin position="1"/>
        <end position="19"/>
    </location>
</feature>
<keyword evidence="5 11" id="KW-0732">Signal</keyword>
<dbReference type="SUPFAM" id="SSF56935">
    <property type="entry name" value="Porins"/>
    <property type="match status" value="1"/>
</dbReference>
<keyword evidence="2" id="KW-0813">Transport</keyword>
<reference evidence="13 14" key="1">
    <citation type="submission" date="2017-04" db="EMBL/GenBank/DDBJ databases">
        <authorList>
            <person name="Afonso C.L."/>
            <person name="Miller P.J."/>
            <person name="Scott M.A."/>
            <person name="Spackman E."/>
            <person name="Goraichik I."/>
            <person name="Dimitrov K.M."/>
            <person name="Suarez D.L."/>
            <person name="Swayne D.E."/>
        </authorList>
    </citation>
    <scope>NUCLEOTIDE SEQUENCE [LARGE SCALE GENOMIC DNA]</scope>
    <source>
        <strain evidence="13 14">CGMCC 1.12708</strain>
    </source>
</reference>
<dbReference type="InterPro" id="IPR000531">
    <property type="entry name" value="Beta-barrel_TonB"/>
</dbReference>
<dbReference type="GO" id="GO:0044718">
    <property type="term" value="P:siderophore transmembrane transport"/>
    <property type="evidence" value="ECO:0007669"/>
    <property type="project" value="TreeGrafter"/>
</dbReference>
<evidence type="ECO:0000256" key="5">
    <source>
        <dbReference type="ARBA" id="ARBA00022729"/>
    </source>
</evidence>
<evidence type="ECO:0000256" key="9">
    <source>
        <dbReference type="ARBA" id="ARBA00023237"/>
    </source>
</evidence>
<evidence type="ECO:0000256" key="3">
    <source>
        <dbReference type="ARBA" id="ARBA00022452"/>
    </source>
</evidence>
<dbReference type="Gene3D" id="2.170.130.10">
    <property type="entry name" value="TonB-dependent receptor, plug domain"/>
    <property type="match status" value="1"/>
</dbReference>
<dbReference type="PANTHER" id="PTHR30069:SF29">
    <property type="entry name" value="HEMOGLOBIN AND HEMOGLOBIN-HAPTOGLOBIN-BINDING PROTEIN 1-RELATED"/>
    <property type="match status" value="1"/>
</dbReference>
<keyword evidence="7" id="KW-0472">Membrane</keyword>
<evidence type="ECO:0000256" key="8">
    <source>
        <dbReference type="ARBA" id="ARBA00023170"/>
    </source>
</evidence>
<dbReference type="InterPro" id="IPR039426">
    <property type="entry name" value="TonB-dep_rcpt-like"/>
</dbReference>
<keyword evidence="6" id="KW-0798">TonB box</keyword>
<dbReference type="SUPFAM" id="SSF55008">
    <property type="entry name" value="HMA, heavy metal-associated domain"/>
    <property type="match status" value="2"/>
</dbReference>
<dbReference type="InterPro" id="IPR006121">
    <property type="entry name" value="HMA_dom"/>
</dbReference>
<feature type="region of interest" description="Disordered" evidence="10">
    <location>
        <begin position="218"/>
        <end position="248"/>
    </location>
</feature>
<organism evidence="13 14">
    <name type="scientific">Moheibacter sediminis</name>
    <dbReference type="NCBI Taxonomy" id="1434700"/>
    <lineage>
        <taxon>Bacteria</taxon>
        <taxon>Pseudomonadati</taxon>
        <taxon>Bacteroidota</taxon>
        <taxon>Flavobacteriia</taxon>
        <taxon>Flavobacteriales</taxon>
        <taxon>Weeksellaceae</taxon>
        <taxon>Moheibacter</taxon>
    </lineage>
</organism>
<dbReference type="STRING" id="1434700.SAMN06296427_10328"/>
<accession>A0A1W1ZLK5</accession>
<evidence type="ECO:0000256" key="6">
    <source>
        <dbReference type="ARBA" id="ARBA00023077"/>
    </source>
</evidence>
<feature type="chain" id="PRO_5012800115" evidence="11">
    <location>
        <begin position="20"/>
        <end position="898"/>
    </location>
</feature>
<dbReference type="Pfam" id="PF00403">
    <property type="entry name" value="HMA"/>
    <property type="match status" value="1"/>
</dbReference>
<gene>
    <name evidence="13" type="ORF">SAMN06296427_10328</name>
</gene>
<evidence type="ECO:0000259" key="12">
    <source>
        <dbReference type="PROSITE" id="PS50846"/>
    </source>
</evidence>
<name>A0A1W1ZLK5_9FLAO</name>
<keyword evidence="3" id="KW-1134">Transmembrane beta strand</keyword>
<dbReference type="Pfam" id="PF00593">
    <property type="entry name" value="TonB_dep_Rec_b-barrel"/>
    <property type="match status" value="1"/>
</dbReference>
<evidence type="ECO:0000313" key="14">
    <source>
        <dbReference type="Proteomes" id="UP000192393"/>
    </source>
</evidence>
<keyword evidence="9" id="KW-0998">Cell outer membrane</keyword>
<keyword evidence="14" id="KW-1185">Reference proteome</keyword>
<evidence type="ECO:0000256" key="10">
    <source>
        <dbReference type="SAM" id="MobiDB-lite"/>
    </source>
</evidence>
<dbReference type="PROSITE" id="PS50846">
    <property type="entry name" value="HMA_2"/>
    <property type="match status" value="1"/>
</dbReference>
<evidence type="ECO:0000256" key="11">
    <source>
        <dbReference type="SAM" id="SignalP"/>
    </source>
</evidence>
<dbReference type="InterPro" id="IPR036163">
    <property type="entry name" value="HMA_dom_sf"/>
</dbReference>
<dbReference type="InterPro" id="IPR036942">
    <property type="entry name" value="Beta-barrel_TonB_sf"/>
</dbReference>